<dbReference type="Gene3D" id="2.70.98.50">
    <property type="entry name" value="putative glycoside hydrolase family protein from bacillus halodurans"/>
    <property type="match status" value="1"/>
</dbReference>
<evidence type="ECO:0000313" key="3">
    <source>
        <dbReference type="EMBL" id="RMY14766.1"/>
    </source>
</evidence>
<dbReference type="InterPro" id="IPR012341">
    <property type="entry name" value="6hp_glycosidase-like_sf"/>
</dbReference>
<gene>
    <name evidence="3" type="ORF">D0867_07043</name>
    <name evidence="2" type="ORF">D0869_13806</name>
</gene>
<accession>A0A3M6W433</accession>
<dbReference type="Pfam" id="PF22124">
    <property type="entry name" value="Glyco_hydro_95_cat"/>
    <property type="match status" value="1"/>
</dbReference>
<dbReference type="AlphaFoldDB" id="A0A3M6W433"/>
<sequence length="396" mass="44233">MATAVVFFQSWTTCRKLDPRAAVVEQLAAAADGKAYKKMRQMHVDDYQALFNRTSLDLGVSTSAQRNMTTDARLTNLTSAFDPEIVATYFDFGRYLLIATSRLGALPPNLQGIWNSDFDPQWGSKYTININLEMNYWPSLITNLIELTTPLQELIHCMHTNGTEVALRPSGLLGSAGWLSSFLTSNFMTEGPNAWKVTNPSISPEHAYYLPNSTVQEAITMGPTIDNSIIWELAGIVLDAAAELKEEDGEFVENVQELRFQLPPLRVSYFGGIQEWIEDYQEAEPGHRHFSQLRPLPRLTNHTLEHHNLLRRLDNGGGDTGWSRAWSISLAARLLMPQQVHESVQFLLTNLTYPTSFLDVLPPAPFQIDGNFGGTAGIAVALLQSHEFFDGDWQGA</sequence>
<dbReference type="EMBL" id="QWIJ01001886">
    <property type="protein sequence ID" value="RMX73239.1"/>
    <property type="molecule type" value="Genomic_DNA"/>
</dbReference>
<dbReference type="EMBL" id="QWIL01000716">
    <property type="protein sequence ID" value="RMY14766.1"/>
    <property type="molecule type" value="Genomic_DNA"/>
</dbReference>
<feature type="domain" description="Glycosyl hydrolase family 95 catalytic" evidence="1">
    <location>
        <begin position="36"/>
        <end position="187"/>
    </location>
</feature>
<dbReference type="InterPro" id="IPR008928">
    <property type="entry name" value="6-hairpin_glycosidase_sf"/>
</dbReference>
<dbReference type="SUPFAM" id="SSF48208">
    <property type="entry name" value="Six-hairpin glycosidases"/>
    <property type="match status" value="1"/>
</dbReference>
<evidence type="ECO:0000313" key="2">
    <source>
        <dbReference type="EMBL" id="RMX73239.1"/>
    </source>
</evidence>
<evidence type="ECO:0000259" key="1">
    <source>
        <dbReference type="Pfam" id="PF22124"/>
    </source>
</evidence>
<organism evidence="2 5">
    <name type="scientific">Hortaea werneckii</name>
    <name type="common">Black yeast</name>
    <name type="synonym">Cladosporium werneckii</name>
    <dbReference type="NCBI Taxonomy" id="91943"/>
    <lineage>
        <taxon>Eukaryota</taxon>
        <taxon>Fungi</taxon>
        <taxon>Dikarya</taxon>
        <taxon>Ascomycota</taxon>
        <taxon>Pezizomycotina</taxon>
        <taxon>Dothideomycetes</taxon>
        <taxon>Dothideomycetidae</taxon>
        <taxon>Mycosphaerellales</taxon>
        <taxon>Teratosphaeriaceae</taxon>
        <taxon>Hortaea</taxon>
    </lineage>
</organism>
<dbReference type="Gene3D" id="1.50.10.10">
    <property type="match status" value="1"/>
</dbReference>
<protein>
    <recommendedName>
        <fullName evidence="1">Glycosyl hydrolase family 95 catalytic domain-containing protein</fullName>
    </recommendedName>
</protein>
<dbReference type="Proteomes" id="UP000271337">
    <property type="component" value="Unassembled WGS sequence"/>
</dbReference>
<name>A0A3M6W433_HORWE</name>
<evidence type="ECO:0000313" key="4">
    <source>
        <dbReference type="Proteomes" id="UP000271337"/>
    </source>
</evidence>
<dbReference type="PANTHER" id="PTHR31084">
    <property type="entry name" value="ALPHA-L-FUCOSIDASE 2"/>
    <property type="match status" value="1"/>
</dbReference>
<dbReference type="Proteomes" id="UP000281245">
    <property type="component" value="Unassembled WGS sequence"/>
</dbReference>
<dbReference type="GO" id="GO:0005975">
    <property type="term" value="P:carbohydrate metabolic process"/>
    <property type="evidence" value="ECO:0007669"/>
    <property type="project" value="InterPro"/>
</dbReference>
<dbReference type="OrthoDB" id="2848340at2759"/>
<dbReference type="GO" id="GO:0004560">
    <property type="term" value="F:alpha-L-fucosidase activity"/>
    <property type="evidence" value="ECO:0007669"/>
    <property type="project" value="TreeGrafter"/>
</dbReference>
<proteinExistence type="predicted"/>
<reference evidence="4 5" key="1">
    <citation type="journal article" date="2018" name="BMC Genomics">
        <title>Genomic evidence for intraspecific hybridization in a clonal and extremely halotolerant yeast.</title>
        <authorList>
            <person name="Gostincar C."/>
            <person name="Stajich J.E."/>
            <person name="Zupancic J."/>
            <person name="Zalar P."/>
            <person name="Gunde-Cimerman N."/>
        </authorList>
    </citation>
    <scope>NUCLEOTIDE SEQUENCE [LARGE SCALE GENOMIC DNA]</scope>
    <source>
        <strain evidence="2 5">EXF-6656</strain>
        <strain evidence="3 4">EXF-6669</strain>
    </source>
</reference>
<dbReference type="InterPro" id="IPR054363">
    <property type="entry name" value="GH95_cat"/>
</dbReference>
<evidence type="ECO:0000313" key="5">
    <source>
        <dbReference type="Proteomes" id="UP000281245"/>
    </source>
</evidence>
<comment type="caution">
    <text evidence="2">The sequence shown here is derived from an EMBL/GenBank/DDBJ whole genome shotgun (WGS) entry which is preliminary data.</text>
</comment>
<dbReference type="PANTHER" id="PTHR31084:SF0">
    <property type="entry name" value="ALPHA-L-FUCOSIDASE 2"/>
    <property type="match status" value="1"/>
</dbReference>